<dbReference type="Gene3D" id="3.30.2310.20">
    <property type="entry name" value="RelE-like"/>
    <property type="match status" value="1"/>
</dbReference>
<protein>
    <submittedName>
        <fullName evidence="1">Uncharacterized protein</fullName>
    </submittedName>
</protein>
<organism evidence="1 2">
    <name type="scientific">Candidatus Daviesbacteria bacterium RIFCSPLOWO2_01_FULL_40_24</name>
    <dbReference type="NCBI Taxonomy" id="1797787"/>
    <lineage>
        <taxon>Bacteria</taxon>
        <taxon>Candidatus Daviesiibacteriota</taxon>
    </lineage>
</organism>
<dbReference type="Proteomes" id="UP000178017">
    <property type="component" value="Unassembled WGS sequence"/>
</dbReference>
<comment type="caution">
    <text evidence="1">The sequence shown here is derived from an EMBL/GenBank/DDBJ whole genome shotgun (WGS) entry which is preliminary data.</text>
</comment>
<proteinExistence type="predicted"/>
<gene>
    <name evidence="1" type="ORF">A3B49_00465</name>
</gene>
<sequence length="240" mass="28072">MKDQSYPVIKFSSLFSRQRKLASPEIKIAFRDSLELFVEDMNHPQLRNHMLRDRYAGYRSINVTEDWRAIFKIHLAEGRKIEPETLIQEYMADLPSRRSEVALESSWLRRSDNRSLYEQQTLVRDYQRQLQKRIPDVRAILCEAPDYIELAGLYFDRTGEGLFNSNIPKWIPKHLKFFFGNRVATRTTTPLRTRHGNFLAMVTTFPDGTIRVDGWPKDHGTHLCVATALIVPFNADTKEL</sequence>
<evidence type="ECO:0000313" key="1">
    <source>
        <dbReference type="EMBL" id="OGE65321.1"/>
    </source>
</evidence>
<reference evidence="1 2" key="1">
    <citation type="journal article" date="2016" name="Nat. Commun.">
        <title>Thousands of microbial genomes shed light on interconnected biogeochemical processes in an aquifer system.</title>
        <authorList>
            <person name="Anantharaman K."/>
            <person name="Brown C.T."/>
            <person name="Hug L.A."/>
            <person name="Sharon I."/>
            <person name="Castelle C.J."/>
            <person name="Probst A.J."/>
            <person name="Thomas B.C."/>
            <person name="Singh A."/>
            <person name="Wilkins M.J."/>
            <person name="Karaoz U."/>
            <person name="Brodie E.L."/>
            <person name="Williams K.H."/>
            <person name="Hubbard S.S."/>
            <person name="Banfield J.F."/>
        </authorList>
    </citation>
    <scope>NUCLEOTIDE SEQUENCE [LARGE SCALE GENOMIC DNA]</scope>
</reference>
<name>A0A1F5MIW3_9BACT</name>
<dbReference type="InterPro" id="IPR035093">
    <property type="entry name" value="RelE/ParE_toxin_dom_sf"/>
</dbReference>
<dbReference type="AlphaFoldDB" id="A0A1F5MIW3"/>
<evidence type="ECO:0000313" key="2">
    <source>
        <dbReference type="Proteomes" id="UP000178017"/>
    </source>
</evidence>
<accession>A0A1F5MIW3</accession>
<dbReference type="EMBL" id="MFDO01000020">
    <property type="protein sequence ID" value="OGE65321.1"/>
    <property type="molecule type" value="Genomic_DNA"/>
</dbReference>
<dbReference type="SUPFAM" id="SSF143011">
    <property type="entry name" value="RelE-like"/>
    <property type="match status" value="1"/>
</dbReference>